<dbReference type="AlphaFoldDB" id="A0AAW0BU55"/>
<protein>
    <submittedName>
        <fullName evidence="1">Uncharacterized protein</fullName>
    </submittedName>
</protein>
<evidence type="ECO:0000313" key="1">
    <source>
        <dbReference type="EMBL" id="KAK7030221.1"/>
    </source>
</evidence>
<dbReference type="Proteomes" id="UP001362999">
    <property type="component" value="Unassembled WGS sequence"/>
</dbReference>
<keyword evidence="2" id="KW-1185">Reference proteome</keyword>
<proteinExistence type="predicted"/>
<name>A0AAW0BU55_9AGAR</name>
<sequence length="262" mass="29604">MSRFRYPPQDPTEPKLYIHYRVYGPDGAIRAKTAASPTDPYLACILTTSIPPPHKISTLKRCIVAAEGLNGLTTAARTELYLTLDSSSASNEQNEVAILQSDRPGATPETALVLVHHEELQGAMPRQMPSTIRQQHLRQIYYRLFTRTDRDTSKLAIYSNETSIGRVPRLMLPVPHNRTSIRRFIAQAEGRQILNASEFYENIAAQETLNRREQPFIGQVLYTDGVDVGDKRDGPPIYKWDYKEGESAKQELAAEHLQLLDE</sequence>
<gene>
    <name evidence="1" type="ORF">R3P38DRAFT_2933748</name>
</gene>
<evidence type="ECO:0000313" key="2">
    <source>
        <dbReference type="Proteomes" id="UP001362999"/>
    </source>
</evidence>
<accession>A0AAW0BU55</accession>
<dbReference type="EMBL" id="JAWWNJ010000026">
    <property type="protein sequence ID" value="KAK7030221.1"/>
    <property type="molecule type" value="Genomic_DNA"/>
</dbReference>
<comment type="caution">
    <text evidence="1">The sequence shown here is derived from an EMBL/GenBank/DDBJ whole genome shotgun (WGS) entry which is preliminary data.</text>
</comment>
<reference evidence="1 2" key="1">
    <citation type="journal article" date="2024" name="J Genomics">
        <title>Draft genome sequencing and assembly of Favolaschia claudopus CIRM-BRFM 2984 isolated from oak limbs.</title>
        <authorList>
            <person name="Navarro D."/>
            <person name="Drula E."/>
            <person name="Chaduli D."/>
            <person name="Cazenave R."/>
            <person name="Ahrendt S."/>
            <person name="Wang J."/>
            <person name="Lipzen A."/>
            <person name="Daum C."/>
            <person name="Barry K."/>
            <person name="Grigoriev I.V."/>
            <person name="Favel A."/>
            <person name="Rosso M.N."/>
            <person name="Martin F."/>
        </authorList>
    </citation>
    <scope>NUCLEOTIDE SEQUENCE [LARGE SCALE GENOMIC DNA]</scope>
    <source>
        <strain evidence="1 2">CIRM-BRFM 2984</strain>
    </source>
</reference>
<organism evidence="1 2">
    <name type="scientific">Favolaschia claudopus</name>
    <dbReference type="NCBI Taxonomy" id="2862362"/>
    <lineage>
        <taxon>Eukaryota</taxon>
        <taxon>Fungi</taxon>
        <taxon>Dikarya</taxon>
        <taxon>Basidiomycota</taxon>
        <taxon>Agaricomycotina</taxon>
        <taxon>Agaricomycetes</taxon>
        <taxon>Agaricomycetidae</taxon>
        <taxon>Agaricales</taxon>
        <taxon>Marasmiineae</taxon>
        <taxon>Mycenaceae</taxon>
        <taxon>Favolaschia</taxon>
    </lineage>
</organism>